<reference evidence="2 3" key="1">
    <citation type="journal article" date="2008" name="Genome Biol.">
        <title>The complete genome, comparative and functional analysis of Stenotrophomonas maltophilia reveals an organism heavily shielded by drug resistance determinants.</title>
        <authorList>
            <person name="Crossman L.C."/>
            <person name="Gould V.C."/>
            <person name="Dow J.M."/>
            <person name="Vernikos G.S."/>
            <person name="Okazaki A."/>
            <person name="Sebaihia M."/>
            <person name="Saunders D."/>
            <person name="Arrowsmith C."/>
            <person name="Carver T."/>
            <person name="Peters N."/>
            <person name="Adlem E."/>
            <person name="Kerhornou A."/>
            <person name="Lord A."/>
            <person name="Murphy L."/>
            <person name="Seeger K."/>
            <person name="Squares R."/>
            <person name="Rutter S."/>
            <person name="Quail M.A."/>
            <person name="Rajandream M.A."/>
            <person name="Harris D."/>
            <person name="Churcher C."/>
            <person name="Bentley S.D."/>
            <person name="Parkhill J."/>
            <person name="Thomson N.R."/>
            <person name="Avison M.B."/>
        </authorList>
    </citation>
    <scope>NUCLEOTIDE SEQUENCE [LARGE SCALE GENOMIC DNA]</scope>
    <source>
        <strain evidence="2 3">K279a</strain>
    </source>
</reference>
<gene>
    <name evidence="2" type="ordered locus">Smlt4666</name>
</gene>
<organism evidence="2 3">
    <name type="scientific">Stenotrophomonas maltophilia (strain K279a)</name>
    <dbReference type="NCBI Taxonomy" id="522373"/>
    <lineage>
        <taxon>Bacteria</taxon>
        <taxon>Pseudomonadati</taxon>
        <taxon>Pseudomonadota</taxon>
        <taxon>Gammaproteobacteria</taxon>
        <taxon>Lysobacterales</taxon>
        <taxon>Lysobacteraceae</taxon>
        <taxon>Stenotrophomonas</taxon>
        <taxon>Stenotrophomonas maltophilia group</taxon>
    </lineage>
</organism>
<protein>
    <submittedName>
        <fullName evidence="2">Uncharacterized protein</fullName>
    </submittedName>
</protein>
<evidence type="ECO:0000313" key="2">
    <source>
        <dbReference type="EMBL" id="CAQ48018.1"/>
    </source>
</evidence>
<dbReference type="AlphaFoldDB" id="B2FP78"/>
<dbReference type="HOGENOM" id="CLU_2132166_0_0_6"/>
<evidence type="ECO:0000256" key="1">
    <source>
        <dbReference type="SAM" id="MobiDB-lite"/>
    </source>
</evidence>
<evidence type="ECO:0000313" key="3">
    <source>
        <dbReference type="Proteomes" id="UP000008840"/>
    </source>
</evidence>
<feature type="region of interest" description="Disordered" evidence="1">
    <location>
        <begin position="1"/>
        <end position="34"/>
    </location>
</feature>
<keyword evidence="3" id="KW-1185">Reference proteome</keyword>
<accession>B2FP78</accession>
<name>B2FP78_STRMK</name>
<dbReference type="Proteomes" id="UP000008840">
    <property type="component" value="Chromosome"/>
</dbReference>
<proteinExistence type="predicted"/>
<dbReference type="EMBL" id="AM743169">
    <property type="protein sequence ID" value="CAQ48018.1"/>
    <property type="molecule type" value="Genomic_DNA"/>
</dbReference>
<dbReference type="EnsemblBacteria" id="CAQ48018">
    <property type="protein sequence ID" value="CAQ48018"/>
    <property type="gene ID" value="Smlt4666"/>
</dbReference>
<sequence length="113" mass="11812">MAAGLRPAPAEATSTSKAGIPWDGGVGPVEGDAVNPSMGAWSPLARVRCPAHTARPGLGVLPNPPEACLGPMRLTPPHPDPPRLRQFPAICRHGVLLWWVSTLVDTVDPGMRG</sequence>
<dbReference type="KEGG" id="sml:Smlt4666"/>